<keyword evidence="10" id="KW-0234">DNA repair</keyword>
<feature type="non-terminal residue" evidence="11">
    <location>
        <position position="262"/>
    </location>
</feature>
<dbReference type="EMBL" id="BARS01030319">
    <property type="protein sequence ID" value="GAG20421.1"/>
    <property type="molecule type" value="Genomic_DNA"/>
</dbReference>
<evidence type="ECO:0008006" key="12">
    <source>
        <dbReference type="Google" id="ProtNLM"/>
    </source>
</evidence>
<evidence type="ECO:0000256" key="8">
    <source>
        <dbReference type="ARBA" id="ARBA00022881"/>
    </source>
</evidence>
<comment type="subcellular location">
    <subcellularLocation>
        <location evidence="1">Cytoplasm</location>
    </subcellularLocation>
</comment>
<evidence type="ECO:0000256" key="1">
    <source>
        <dbReference type="ARBA" id="ARBA00004496"/>
    </source>
</evidence>
<dbReference type="AlphaFoldDB" id="X0X5Z6"/>
<dbReference type="GO" id="GO:0005737">
    <property type="term" value="C:cytoplasm"/>
    <property type="evidence" value="ECO:0007669"/>
    <property type="project" value="UniProtKB-SubCell"/>
</dbReference>
<keyword evidence="8" id="KW-0267">Excision nuclease</keyword>
<dbReference type="GO" id="GO:0006281">
    <property type="term" value="P:DNA repair"/>
    <property type="evidence" value="ECO:0007669"/>
    <property type="project" value="UniProtKB-KW"/>
</dbReference>
<dbReference type="PANTHER" id="PTHR43152">
    <property type="entry name" value="UVRABC SYSTEM PROTEIN A"/>
    <property type="match status" value="1"/>
</dbReference>
<dbReference type="Gene3D" id="1.20.1580.10">
    <property type="entry name" value="ABC transporter ATPase like domain"/>
    <property type="match status" value="1"/>
</dbReference>
<evidence type="ECO:0000256" key="5">
    <source>
        <dbReference type="ARBA" id="ARBA00022763"/>
    </source>
</evidence>
<evidence type="ECO:0000256" key="6">
    <source>
        <dbReference type="ARBA" id="ARBA00022769"/>
    </source>
</evidence>
<proteinExistence type="predicted"/>
<dbReference type="Gene3D" id="3.40.50.300">
    <property type="entry name" value="P-loop containing nucleotide triphosphate hydrolases"/>
    <property type="match status" value="2"/>
</dbReference>
<dbReference type="PANTHER" id="PTHR43152:SF3">
    <property type="entry name" value="UVRABC SYSTEM PROTEIN A"/>
    <property type="match status" value="1"/>
</dbReference>
<dbReference type="GO" id="GO:0004518">
    <property type="term" value="F:nuclease activity"/>
    <property type="evidence" value="ECO:0007669"/>
    <property type="project" value="UniProtKB-KW"/>
</dbReference>
<keyword evidence="5" id="KW-0227">DNA damage</keyword>
<evidence type="ECO:0000256" key="10">
    <source>
        <dbReference type="ARBA" id="ARBA00023204"/>
    </source>
</evidence>
<keyword evidence="7" id="KW-0067">ATP-binding</keyword>
<evidence type="ECO:0000256" key="7">
    <source>
        <dbReference type="ARBA" id="ARBA00022840"/>
    </source>
</evidence>
<evidence type="ECO:0000256" key="4">
    <source>
        <dbReference type="ARBA" id="ARBA00022741"/>
    </source>
</evidence>
<evidence type="ECO:0000256" key="3">
    <source>
        <dbReference type="ARBA" id="ARBA00022737"/>
    </source>
</evidence>
<sequence>IGLHTRDNNRLLDTLNQLRDLGNTVVVVEHDEDTMRAADHVIDFGPGPGIRGGELVAQGDWKAIAREKRSVTGQYLAGTEQIEIPKKRRTRDERQLRVLGATHNNLKNVDVEIPLGMLVCVTGVSGSGKSSLVSDILVESLRRDLNAGKGEPGAHASIEGLAHLDKLIAIDQSPIGRTPRSNPSTYIKVFDEIRKLYAQLPDAKRRGYSAGRFSFNVRGGRCEGCEGCGANKLEMDFLAAIWVPCPLCGAKRFNRETLDIRY</sequence>
<organism evidence="11">
    <name type="scientific">marine sediment metagenome</name>
    <dbReference type="NCBI Taxonomy" id="412755"/>
    <lineage>
        <taxon>unclassified sequences</taxon>
        <taxon>metagenomes</taxon>
        <taxon>ecological metagenomes</taxon>
    </lineage>
</organism>
<feature type="non-terminal residue" evidence="11">
    <location>
        <position position="1"/>
    </location>
</feature>
<protein>
    <recommendedName>
        <fullName evidence="12">UvrA interaction domain-containing protein</fullName>
    </recommendedName>
</protein>
<evidence type="ECO:0000313" key="11">
    <source>
        <dbReference type="EMBL" id="GAG20421.1"/>
    </source>
</evidence>
<keyword evidence="4" id="KW-0547">Nucleotide-binding</keyword>
<accession>X0X5Z6</accession>
<dbReference type="InterPro" id="IPR027417">
    <property type="entry name" value="P-loop_NTPase"/>
</dbReference>
<keyword evidence="6" id="KW-0228">DNA excision</keyword>
<keyword evidence="9" id="KW-0238">DNA-binding</keyword>
<dbReference type="GO" id="GO:0005524">
    <property type="term" value="F:ATP binding"/>
    <property type="evidence" value="ECO:0007669"/>
    <property type="project" value="UniProtKB-KW"/>
</dbReference>
<evidence type="ECO:0000256" key="2">
    <source>
        <dbReference type="ARBA" id="ARBA00022490"/>
    </source>
</evidence>
<keyword evidence="2" id="KW-0963">Cytoplasm</keyword>
<keyword evidence="3" id="KW-0677">Repeat</keyword>
<evidence type="ECO:0000256" key="9">
    <source>
        <dbReference type="ARBA" id="ARBA00023125"/>
    </source>
</evidence>
<dbReference type="SUPFAM" id="SSF52540">
    <property type="entry name" value="P-loop containing nucleoside triphosphate hydrolases"/>
    <property type="match status" value="2"/>
</dbReference>
<gene>
    <name evidence="11" type="ORF">S01H1_47289</name>
</gene>
<comment type="caution">
    <text evidence="11">The sequence shown here is derived from an EMBL/GenBank/DDBJ whole genome shotgun (WGS) entry which is preliminary data.</text>
</comment>
<dbReference type="GO" id="GO:0003677">
    <property type="term" value="F:DNA binding"/>
    <property type="evidence" value="ECO:0007669"/>
    <property type="project" value="UniProtKB-KW"/>
</dbReference>
<reference evidence="11" key="1">
    <citation type="journal article" date="2014" name="Front. Microbiol.">
        <title>High frequency of phylogenetically diverse reductive dehalogenase-homologous genes in deep subseafloor sedimentary metagenomes.</title>
        <authorList>
            <person name="Kawai M."/>
            <person name="Futagami T."/>
            <person name="Toyoda A."/>
            <person name="Takaki Y."/>
            <person name="Nishi S."/>
            <person name="Hori S."/>
            <person name="Arai W."/>
            <person name="Tsubouchi T."/>
            <person name="Morono Y."/>
            <person name="Uchiyama I."/>
            <person name="Ito T."/>
            <person name="Fujiyama A."/>
            <person name="Inagaki F."/>
            <person name="Takami H."/>
        </authorList>
    </citation>
    <scope>NUCLEOTIDE SEQUENCE</scope>
    <source>
        <strain evidence="11">Expedition CK06-06</strain>
    </source>
</reference>
<name>X0X5Z6_9ZZZZ</name>